<dbReference type="AlphaFoldDB" id="A0A4Z1AJ23"/>
<dbReference type="RefSeq" id="WP_135584989.1">
    <property type="nucleotide sequence ID" value="NZ_RQGO01000012.1"/>
</dbReference>
<reference evidence="1" key="1">
    <citation type="journal article" date="2019" name="PLoS Negl. Trop. Dis.">
        <title>Revisiting the worldwide diversity of Leptospira species in the environment.</title>
        <authorList>
            <person name="Vincent A.T."/>
            <person name="Schiettekatte O."/>
            <person name="Bourhy P."/>
            <person name="Veyrier F.J."/>
            <person name="Picardeau M."/>
        </authorList>
    </citation>
    <scope>NUCLEOTIDE SEQUENCE [LARGE SCALE GENOMIC DNA]</scope>
    <source>
        <strain evidence="1">201702422</strain>
    </source>
</reference>
<evidence type="ECO:0000313" key="2">
    <source>
        <dbReference type="Proteomes" id="UP000298263"/>
    </source>
</evidence>
<keyword evidence="2" id="KW-1185">Reference proteome</keyword>
<accession>A0A4Z1AJ23</accession>
<gene>
    <name evidence="1" type="ORF">EHQ69_13885</name>
</gene>
<dbReference type="Proteomes" id="UP000298263">
    <property type="component" value="Unassembled WGS sequence"/>
</dbReference>
<protein>
    <submittedName>
        <fullName evidence="1">Uncharacterized protein</fullName>
    </submittedName>
</protein>
<dbReference type="EMBL" id="RQGP01000023">
    <property type="protein sequence ID" value="TGL88540.1"/>
    <property type="molecule type" value="Genomic_DNA"/>
</dbReference>
<evidence type="ECO:0000313" key="1">
    <source>
        <dbReference type="EMBL" id="TGL88540.1"/>
    </source>
</evidence>
<organism evidence="1 2">
    <name type="scientific">Leptospira congkakensis</name>
    <dbReference type="NCBI Taxonomy" id="2484932"/>
    <lineage>
        <taxon>Bacteria</taxon>
        <taxon>Pseudomonadati</taxon>
        <taxon>Spirochaetota</taxon>
        <taxon>Spirochaetia</taxon>
        <taxon>Leptospirales</taxon>
        <taxon>Leptospiraceae</taxon>
        <taxon>Leptospira</taxon>
    </lineage>
</organism>
<sequence>MKKIFITILILLFSFQCKIFKPSNLDPSEDLGSLQSLLRLLSLADAFNTYSQTVVFMKFTDANGTPYSTGTVEYSVFNEADENGVPVSLFGGNIQPLTATLDANGRGFLFFSERGIANLTVKNSGNTFVGAATFRIYNGITKQTFSILSQTGATQFILEDLANYRNGMAASQVFTPLGSVNGRQFIYLQIQTSFISFTDNDYKGYIISSADGETYDQVIAIDGVSISTKGATQKRLKISLPSFDGNQYVFFLSEQTDLSGIYQSNKDLVLRVPAFFTPSSVAVEALGLPTNYHLFTQDDRNWLYPALYAGSGRFLATPYFSSQYRPTLISFNSATTSDLNLGFNCSVSNPELHMLGYQVFNANGVSYLQCPNSISYGSATLPFRTIRISDLALNTITFDAGVSQIESNIFSYKGQLIALAGGGPYNGYTFPTGSYTSTNPTIAVNSTTIAGLSFSLTLTDTSSRLKSIKGSLNTDYMILASNGSFSAPTVIIYKSTDSFASATTIGALPMTYFAGGITNPEQLQSANGKLNYSGTISAGTGIDSRPVYLTYFTNDDGTWEGLPRLIKIR</sequence>
<proteinExistence type="predicted"/>
<dbReference type="OrthoDB" id="340492at2"/>
<comment type="caution">
    <text evidence="1">The sequence shown here is derived from an EMBL/GenBank/DDBJ whole genome shotgun (WGS) entry which is preliminary data.</text>
</comment>
<name>A0A4Z1AJ23_9LEPT</name>